<evidence type="ECO:0000256" key="8">
    <source>
        <dbReference type="ARBA" id="ARBA00022771"/>
    </source>
</evidence>
<dbReference type="GO" id="GO:0008409">
    <property type="term" value="F:5'-3' exonuclease activity"/>
    <property type="evidence" value="ECO:0007669"/>
    <property type="project" value="TreeGrafter"/>
</dbReference>
<keyword evidence="12 18" id="KW-0460">Magnesium</keyword>
<keyword evidence="9 18" id="KW-0378">Hydrolase</keyword>
<dbReference type="PANTHER" id="PTHR15749">
    <property type="entry name" value="FANCONI-ASSOCIATED NUCLEASE 1"/>
    <property type="match status" value="1"/>
</dbReference>
<dbReference type="AlphaFoldDB" id="A0A9Q1ERA1"/>
<feature type="compositionally biased region" description="Polar residues" evidence="19">
    <location>
        <begin position="311"/>
        <end position="323"/>
    </location>
</feature>
<dbReference type="InterPro" id="IPR006642">
    <property type="entry name" value="Rad18_UBZ4"/>
</dbReference>
<dbReference type="FunFam" id="3.40.1350.10:FF:000004">
    <property type="entry name" value="Fanconi-associated nuclease"/>
    <property type="match status" value="1"/>
</dbReference>
<keyword evidence="8 17" id="KW-0863">Zinc-finger</keyword>
<feature type="region of interest" description="Disordered" evidence="19">
    <location>
        <begin position="516"/>
        <end position="542"/>
    </location>
</feature>
<feature type="region of interest" description="Disordered" evidence="19">
    <location>
        <begin position="215"/>
        <end position="347"/>
    </location>
</feature>
<keyword evidence="14 17" id="KW-0234">DNA repair</keyword>
<dbReference type="Pfam" id="PF08774">
    <property type="entry name" value="VRR_NUC"/>
    <property type="match status" value="1"/>
</dbReference>
<keyword evidence="11" id="KW-0269">Exonuclease</keyword>
<keyword evidence="4 18" id="KW-0540">Nuclease</keyword>
<evidence type="ECO:0000259" key="20">
    <source>
        <dbReference type="PROSITE" id="PS51908"/>
    </source>
</evidence>
<comment type="subcellular location">
    <subcellularLocation>
        <location evidence="2 18">Nucleus</location>
    </subcellularLocation>
</comment>
<evidence type="ECO:0000256" key="10">
    <source>
        <dbReference type="ARBA" id="ARBA00022833"/>
    </source>
</evidence>
<comment type="caution">
    <text evidence="21">The sequence shown here is derived from an EMBL/GenBank/DDBJ whole genome shotgun (WGS) entry which is preliminary data.</text>
</comment>
<keyword evidence="22" id="KW-1185">Reference proteome</keyword>
<dbReference type="PROSITE" id="PS51908">
    <property type="entry name" value="ZF_UBZ4"/>
    <property type="match status" value="1"/>
</dbReference>
<comment type="cofactor">
    <cofactor evidence="18">
        <name>Mg(2+)</name>
        <dbReference type="ChEBI" id="CHEBI:18420"/>
    </cofactor>
    <cofactor evidence="18">
        <name>Mn(2+)</name>
        <dbReference type="ChEBI" id="CHEBI:29035"/>
    </cofactor>
</comment>
<comment type="catalytic activity">
    <reaction evidence="1 18">
        <text>Hydrolytically removes 5'-nucleotides successively from the 3'-hydroxy termini of 3'-hydroxy-terminated oligonucleotides.</text>
        <dbReference type="EC" id="3.1.4.1"/>
    </reaction>
</comment>
<evidence type="ECO:0000256" key="5">
    <source>
        <dbReference type="ARBA" id="ARBA00022723"/>
    </source>
</evidence>
<evidence type="ECO:0000256" key="9">
    <source>
        <dbReference type="ARBA" id="ARBA00022801"/>
    </source>
</evidence>
<evidence type="ECO:0000313" key="22">
    <source>
        <dbReference type="Proteomes" id="UP001152622"/>
    </source>
</evidence>
<dbReference type="GO" id="GO:0070336">
    <property type="term" value="F:flap-structured DNA binding"/>
    <property type="evidence" value="ECO:0007669"/>
    <property type="project" value="TreeGrafter"/>
</dbReference>
<dbReference type="InterPro" id="IPR049125">
    <property type="entry name" value="FAN1-like_WH"/>
</dbReference>
<feature type="compositionally biased region" description="Basic and acidic residues" evidence="19">
    <location>
        <begin position="334"/>
        <end position="347"/>
    </location>
</feature>
<keyword evidence="6" id="KW-0255">Endonuclease</keyword>
<dbReference type="InterPro" id="IPR011856">
    <property type="entry name" value="tRNA_endonuc-like_dom_sf"/>
</dbReference>
<keyword evidence="15 18" id="KW-0464">Manganese</keyword>
<dbReference type="InterPro" id="IPR033315">
    <property type="entry name" value="Fan1-like"/>
</dbReference>
<dbReference type="OrthoDB" id="76364at2759"/>
<feature type="region of interest" description="Disordered" evidence="19">
    <location>
        <begin position="1"/>
        <end position="27"/>
    </location>
</feature>
<dbReference type="EMBL" id="JAINUF010000013">
    <property type="protein sequence ID" value="KAJ8343517.1"/>
    <property type="molecule type" value="Genomic_DNA"/>
</dbReference>
<evidence type="ECO:0000256" key="15">
    <source>
        <dbReference type="ARBA" id="ARBA00023211"/>
    </source>
</evidence>
<dbReference type="InterPro" id="IPR049132">
    <property type="entry name" value="FAN1-like_euk"/>
</dbReference>
<evidence type="ECO:0000256" key="16">
    <source>
        <dbReference type="ARBA" id="ARBA00023242"/>
    </source>
</evidence>
<feature type="compositionally biased region" description="Polar residues" evidence="19">
    <location>
        <begin position="128"/>
        <end position="139"/>
    </location>
</feature>
<sequence>MAERRSSPAGRGKKPRRTLSLTKRGGDCRANSGTKSIAAFFNNAPPAKLACPLCGEMVSRFKINEHIDSQCQEFLANDPKDAGLSGKGDKKGVISSPSTSGIPNLARAPCPEVKKHSSTSPYFKKQGLLQQDSQESKNSGAKLVRNIDLGSLASKLSRKRLKFTECEEDASCQQKSSTSQESEHIGHIVELSSSQKENYCEEACDDRLRCPVGDTEPTGDVAPRRTAAFSVDRPQTGSREGQNESMSESSLSVAAVSVQSSSTSRLSKNKNREVCQTVPPKPALPTAARIKNKRVSKESDSHNLKKKISLPSESPQLPQNSAGNVDAGTSAGLRAERSEPKPCDAEANRAPCGGGLEGKEVTACRAELAEPTRLPYYLRNFLTVLDAVLENEDDRLLFNQEDLAAIHTFQQLSAAGQMLYVRLFQRKLHWLRASRLDYTEIGSDLSPVIQELASCGLLQRESDLQDLGEVLELLPAPELRGLAKTFHLGAPGAQKQQLVTDLLRLGRQRSLFALVPGQPGHRGRHPKEGEAAGGGEEETGTGGQNQLYTILLVNSGRLAFPAYTVLRREKVFQDRDDLIRYEAAMHALQELMLAMQAGGWEEALELYSAAKQVWQEQQDSCDLRHQEELPVFLRCFTTGWAYTRLLSRGVEILQRLRRYEEAVVELRSLLAQTTFCPDSRGRWWDRLALNLQQHLKRIEQAIGAIGDGLSDPLVRTGHRLSLYQRAVRMRESPSCRKYRLLLRDLPTVEVQDVTHVTIRGKLFPHAGGMGKSVFLMVADEDGGNAGDDDGQATVLCSVEELALAHYRRLGFDQGIHGEGSTFSTLFGLLLWDIIFMEGIPDVFRNPYQTCPLDLNTDGFYGNRRDAIEARVEVLNEASEETLHALLADAWSSQEGRLCALVSWELFSSLQQAQSLASCFGGAFLAGIVRRMAKDYRHCRSGLPDLVVWNTSNNTYKLVEVKGPTDRLSQKQQIWLDVLRNLGADVEVCHVTDIGARGGRLD</sequence>
<dbReference type="InterPro" id="IPR049138">
    <property type="entry name" value="Fan1_SAP_met"/>
</dbReference>
<proteinExistence type="inferred from homology"/>
<reference evidence="21" key="1">
    <citation type="journal article" date="2023" name="Science">
        <title>Genome structures resolve the early diversification of teleost fishes.</title>
        <authorList>
            <person name="Parey E."/>
            <person name="Louis A."/>
            <person name="Montfort J."/>
            <person name="Bouchez O."/>
            <person name="Roques C."/>
            <person name="Iampietro C."/>
            <person name="Lluch J."/>
            <person name="Castinel A."/>
            <person name="Donnadieu C."/>
            <person name="Desvignes T."/>
            <person name="Floi Bucao C."/>
            <person name="Jouanno E."/>
            <person name="Wen M."/>
            <person name="Mejri S."/>
            <person name="Dirks R."/>
            <person name="Jansen H."/>
            <person name="Henkel C."/>
            <person name="Chen W.J."/>
            <person name="Zahm M."/>
            <person name="Cabau C."/>
            <person name="Klopp C."/>
            <person name="Thompson A.W."/>
            <person name="Robinson-Rechavi M."/>
            <person name="Braasch I."/>
            <person name="Lecointre G."/>
            <person name="Bobe J."/>
            <person name="Postlethwait J.H."/>
            <person name="Berthelot C."/>
            <person name="Roest Crollius H."/>
            <person name="Guiguen Y."/>
        </authorList>
    </citation>
    <scope>NUCLEOTIDE SEQUENCE</scope>
    <source>
        <strain evidence="21">WJC10195</strain>
    </source>
</reference>
<dbReference type="InterPro" id="IPR014883">
    <property type="entry name" value="VRR_NUC"/>
</dbReference>
<dbReference type="Pfam" id="PF21315">
    <property type="entry name" value="FAN1_HTH"/>
    <property type="match status" value="1"/>
</dbReference>
<keyword evidence="10" id="KW-0862">Zinc</keyword>
<evidence type="ECO:0000256" key="1">
    <source>
        <dbReference type="ARBA" id="ARBA00000983"/>
    </source>
</evidence>
<dbReference type="CDD" id="cd22326">
    <property type="entry name" value="FAN1-like"/>
    <property type="match status" value="1"/>
</dbReference>
<evidence type="ECO:0000256" key="19">
    <source>
        <dbReference type="SAM" id="MobiDB-lite"/>
    </source>
</evidence>
<evidence type="ECO:0000256" key="18">
    <source>
        <dbReference type="RuleBase" id="RU365033"/>
    </source>
</evidence>
<dbReference type="GO" id="GO:0017108">
    <property type="term" value="F:5'-flap endonuclease activity"/>
    <property type="evidence" value="ECO:0007669"/>
    <property type="project" value="TreeGrafter"/>
</dbReference>
<evidence type="ECO:0000256" key="13">
    <source>
        <dbReference type="ARBA" id="ARBA00023054"/>
    </source>
</evidence>
<comment type="similarity">
    <text evidence="3 18">Belongs to the FAN1 family.</text>
</comment>
<dbReference type="SMART" id="SM00990">
    <property type="entry name" value="VRR_NUC"/>
    <property type="match status" value="1"/>
</dbReference>
<keyword evidence="13" id="KW-0175">Coiled coil</keyword>
<dbReference type="GO" id="GO:0008270">
    <property type="term" value="F:zinc ion binding"/>
    <property type="evidence" value="ECO:0007669"/>
    <property type="project" value="UniProtKB-KW"/>
</dbReference>
<organism evidence="21 22">
    <name type="scientific">Synaphobranchus kaupii</name>
    <name type="common">Kaup's arrowtooth eel</name>
    <dbReference type="NCBI Taxonomy" id="118154"/>
    <lineage>
        <taxon>Eukaryota</taxon>
        <taxon>Metazoa</taxon>
        <taxon>Chordata</taxon>
        <taxon>Craniata</taxon>
        <taxon>Vertebrata</taxon>
        <taxon>Euteleostomi</taxon>
        <taxon>Actinopterygii</taxon>
        <taxon>Neopterygii</taxon>
        <taxon>Teleostei</taxon>
        <taxon>Anguilliformes</taxon>
        <taxon>Synaphobranchidae</taxon>
        <taxon>Synaphobranchus</taxon>
    </lineage>
</organism>
<dbReference type="Pfam" id="PF21169">
    <property type="entry name" value="Fan1_SAP"/>
    <property type="match status" value="1"/>
</dbReference>
<gene>
    <name evidence="21" type="ORF">SKAU_G00308460</name>
</gene>
<keyword evidence="5 18" id="KW-0479">Metal-binding</keyword>
<dbReference type="Proteomes" id="UP001152622">
    <property type="component" value="Chromosome 13"/>
</dbReference>
<name>A0A9Q1ERA1_SYNKA</name>
<keyword evidence="16 18" id="KW-0539">Nucleus</keyword>
<dbReference type="SMART" id="SM00734">
    <property type="entry name" value="ZnF_Rad18"/>
    <property type="match status" value="1"/>
</dbReference>
<evidence type="ECO:0000256" key="12">
    <source>
        <dbReference type="ARBA" id="ARBA00022842"/>
    </source>
</evidence>
<evidence type="ECO:0000256" key="4">
    <source>
        <dbReference type="ARBA" id="ARBA00022722"/>
    </source>
</evidence>
<evidence type="ECO:0000313" key="21">
    <source>
        <dbReference type="EMBL" id="KAJ8343517.1"/>
    </source>
</evidence>
<keyword evidence="7 17" id="KW-0227">DNA damage</keyword>
<evidence type="ECO:0000256" key="11">
    <source>
        <dbReference type="ARBA" id="ARBA00022839"/>
    </source>
</evidence>
<dbReference type="Gene3D" id="3.40.1350.10">
    <property type="match status" value="1"/>
</dbReference>
<feature type="region of interest" description="Disordered" evidence="19">
    <location>
        <begin position="81"/>
        <end position="140"/>
    </location>
</feature>
<dbReference type="PANTHER" id="PTHR15749:SF4">
    <property type="entry name" value="FANCONI-ASSOCIATED NUCLEASE 1"/>
    <property type="match status" value="1"/>
</dbReference>
<protein>
    <recommendedName>
        <fullName evidence="18">Fanconi-associated nuclease</fullName>
        <ecNumber evidence="18">3.1.4.1</ecNumber>
    </recommendedName>
</protein>
<evidence type="ECO:0000256" key="3">
    <source>
        <dbReference type="ARBA" id="ARBA00005533"/>
    </source>
</evidence>
<comment type="function">
    <text evidence="18">Nuclease required for the repair of DNA interstrand cross-links (ICL). Acts as a 5'-3' exonuclease that anchors at a cut end of DNA and cleaves DNA successively at every third nucleotide, allowing to excise an ICL from one strand through flanking incisions.</text>
</comment>
<evidence type="ECO:0000256" key="7">
    <source>
        <dbReference type="ARBA" id="ARBA00022763"/>
    </source>
</evidence>
<evidence type="ECO:0000256" key="17">
    <source>
        <dbReference type="PROSITE-ProRule" id="PRU01256"/>
    </source>
</evidence>
<dbReference type="GO" id="GO:0005634">
    <property type="term" value="C:nucleus"/>
    <property type="evidence" value="ECO:0007669"/>
    <property type="project" value="UniProtKB-SubCell"/>
</dbReference>
<dbReference type="EC" id="3.1.4.1" evidence="18"/>
<feature type="domain" description="UBZ4-type" evidence="20">
    <location>
        <begin position="48"/>
        <end position="76"/>
    </location>
</feature>
<accession>A0A9Q1ERA1</accession>
<dbReference type="GO" id="GO:0004528">
    <property type="term" value="F:phosphodiesterase I activity"/>
    <property type="evidence" value="ECO:0007669"/>
    <property type="project" value="UniProtKB-EC"/>
</dbReference>
<evidence type="ECO:0000256" key="14">
    <source>
        <dbReference type="ARBA" id="ARBA00023204"/>
    </source>
</evidence>
<dbReference type="GO" id="GO:0036297">
    <property type="term" value="P:interstrand cross-link repair"/>
    <property type="evidence" value="ECO:0007669"/>
    <property type="project" value="InterPro"/>
</dbReference>
<evidence type="ECO:0000256" key="6">
    <source>
        <dbReference type="ARBA" id="ARBA00022759"/>
    </source>
</evidence>
<evidence type="ECO:0000256" key="2">
    <source>
        <dbReference type="ARBA" id="ARBA00004123"/>
    </source>
</evidence>
<dbReference type="InterPro" id="IPR049126">
    <property type="entry name" value="FAN1-like_TPR"/>
</dbReference>
<feature type="compositionally biased region" description="Low complexity" evidence="19">
    <location>
        <begin position="244"/>
        <end position="266"/>
    </location>
</feature>
<dbReference type="Pfam" id="PF21170">
    <property type="entry name" value="FAN1_TPR"/>
    <property type="match status" value="1"/>
</dbReference>